<evidence type="ECO:0000313" key="3">
    <source>
        <dbReference type="EMBL" id="QOY85097.1"/>
    </source>
</evidence>
<dbReference type="KEGG" id="pfer:IRI77_19870"/>
<keyword evidence="4" id="KW-1185">Reference proteome</keyword>
<keyword evidence="2" id="KW-0472">Membrane</keyword>
<gene>
    <name evidence="3" type="ORF">IRI77_19870</name>
</gene>
<dbReference type="Proteomes" id="UP000593892">
    <property type="component" value="Chromosome"/>
</dbReference>
<evidence type="ECO:0008006" key="5">
    <source>
        <dbReference type="Google" id="ProtNLM"/>
    </source>
</evidence>
<evidence type="ECO:0000256" key="1">
    <source>
        <dbReference type="SAM" id="MobiDB-lite"/>
    </source>
</evidence>
<accession>A0A7S7NK61</accession>
<feature type="transmembrane region" description="Helical" evidence="2">
    <location>
        <begin position="373"/>
        <end position="393"/>
    </location>
</feature>
<feature type="transmembrane region" description="Helical" evidence="2">
    <location>
        <begin position="342"/>
        <end position="361"/>
    </location>
</feature>
<feature type="transmembrane region" description="Helical" evidence="2">
    <location>
        <begin position="135"/>
        <end position="155"/>
    </location>
</feature>
<feature type="transmembrane region" description="Helical" evidence="2">
    <location>
        <begin position="63"/>
        <end position="82"/>
    </location>
</feature>
<organism evidence="3 4">
    <name type="scientific">Paludibaculum fermentans</name>
    <dbReference type="NCBI Taxonomy" id="1473598"/>
    <lineage>
        <taxon>Bacteria</taxon>
        <taxon>Pseudomonadati</taxon>
        <taxon>Acidobacteriota</taxon>
        <taxon>Terriglobia</taxon>
        <taxon>Bryobacterales</taxon>
        <taxon>Bryobacteraceae</taxon>
        <taxon>Paludibaculum</taxon>
    </lineage>
</organism>
<feature type="transmembrane region" description="Helical" evidence="2">
    <location>
        <begin position="6"/>
        <end position="25"/>
    </location>
</feature>
<keyword evidence="2" id="KW-1133">Transmembrane helix</keyword>
<feature type="transmembrane region" description="Helical" evidence="2">
    <location>
        <begin position="212"/>
        <end position="229"/>
    </location>
</feature>
<evidence type="ECO:0000313" key="4">
    <source>
        <dbReference type="Proteomes" id="UP000593892"/>
    </source>
</evidence>
<name>A0A7S7NK61_PALFE</name>
<feature type="transmembrane region" description="Helical" evidence="2">
    <location>
        <begin position="34"/>
        <end position="51"/>
    </location>
</feature>
<dbReference type="AlphaFoldDB" id="A0A7S7NK61"/>
<sequence>MPPDRLAWLVLICGLAAWGIIWGLIDTRRIIEAPFLYATGMVLILCPQMYVTAANPTKVPDDAFWVHSVMVLLCSLALYYGYGGKTKAPRKMPWYWEIKDRRLFWLGFACGATGSLGSFQLYRMGDIKEWRGWPVYWYTLSTIALPGISLMVISFVRSRRPYQLVMALCASVFPFLSIINAGRRSATIVLPLIYVVPWMLQRRHVRPPRSMLVLAGAACFVVVYAFPFWRDRFSEAGGAAQAISDKPLGEIVEEIFSGKQDKVLEVAESMLVIGARYQRGRYEWGYETIYNSLVELYVPGSLIGHDLKDKLRIGDGVSNDWVAEVYGVPVTFYTTKNGYADVFSQFSFAGFLVMYGLGAAFRRIRDQANERQSGRAVIAMCFLVTVPAAIAYGAIFLGLAMQVPQFLILWLACRYCTVRRPLRRVRPAEGAGRPRNLYPPNGLHSPALAGAVRP</sequence>
<feature type="region of interest" description="Disordered" evidence="1">
    <location>
        <begin position="433"/>
        <end position="454"/>
    </location>
</feature>
<proteinExistence type="predicted"/>
<reference evidence="3 4" key="1">
    <citation type="submission" date="2020-10" db="EMBL/GenBank/DDBJ databases">
        <title>Complete genome sequence of Paludibaculum fermentans P105T, a facultatively anaerobic acidobacterium capable of dissimilatory Fe(III) reduction.</title>
        <authorList>
            <person name="Dedysh S.N."/>
            <person name="Beletsky A.V."/>
            <person name="Kulichevskaya I.S."/>
            <person name="Mardanov A.V."/>
            <person name="Ravin N.V."/>
        </authorList>
    </citation>
    <scope>NUCLEOTIDE SEQUENCE [LARGE SCALE GENOMIC DNA]</scope>
    <source>
        <strain evidence="3 4">P105</strain>
    </source>
</reference>
<protein>
    <recommendedName>
        <fullName evidence="5">Oligosaccharide repeat unit polymerase</fullName>
    </recommendedName>
</protein>
<keyword evidence="2" id="KW-0812">Transmembrane</keyword>
<feature type="transmembrane region" description="Helical" evidence="2">
    <location>
        <begin position="103"/>
        <end position="123"/>
    </location>
</feature>
<evidence type="ECO:0000256" key="2">
    <source>
        <dbReference type="SAM" id="Phobius"/>
    </source>
</evidence>
<dbReference type="EMBL" id="CP063849">
    <property type="protein sequence ID" value="QOY85097.1"/>
    <property type="molecule type" value="Genomic_DNA"/>
</dbReference>
<dbReference type="RefSeq" id="WP_194446767.1">
    <property type="nucleotide sequence ID" value="NZ_CP063849.1"/>
</dbReference>